<dbReference type="EC" id="2.1.1.14" evidence="5"/>
<dbReference type="Pfam" id="PF01717">
    <property type="entry name" value="Meth_synt_2"/>
    <property type="match status" value="1"/>
</dbReference>
<evidence type="ECO:0000256" key="4">
    <source>
        <dbReference type="ARBA" id="ARBA00009553"/>
    </source>
</evidence>
<dbReference type="CDD" id="cd03311">
    <property type="entry name" value="CIMS_C_terminal_like"/>
    <property type="match status" value="1"/>
</dbReference>
<evidence type="ECO:0000256" key="8">
    <source>
        <dbReference type="ARBA" id="ARBA00022679"/>
    </source>
</evidence>
<dbReference type="EMBL" id="JADAQX010000313">
    <property type="protein sequence ID" value="KAF8820740.1"/>
    <property type="molecule type" value="Genomic_DNA"/>
</dbReference>
<accession>A0ABQ7J9U8</accession>
<keyword evidence="7" id="KW-0028">Amino-acid biosynthesis</keyword>
<evidence type="ECO:0000256" key="1">
    <source>
        <dbReference type="ARBA" id="ARBA00001947"/>
    </source>
</evidence>
<dbReference type="SUPFAM" id="SSF51726">
    <property type="entry name" value="UROD/MetE-like"/>
    <property type="match status" value="2"/>
</dbReference>
<feature type="domain" description="Cobalamin-independent methionine synthase MetE N-terminal" evidence="13">
    <location>
        <begin position="40"/>
        <end position="345"/>
    </location>
</feature>
<organism evidence="14 15">
    <name type="scientific">Cardiosporidium cionae</name>
    <dbReference type="NCBI Taxonomy" id="476202"/>
    <lineage>
        <taxon>Eukaryota</taxon>
        <taxon>Sar</taxon>
        <taxon>Alveolata</taxon>
        <taxon>Apicomplexa</taxon>
        <taxon>Aconoidasida</taxon>
        <taxon>Nephromycida</taxon>
        <taxon>Cardiosporidium</taxon>
    </lineage>
</organism>
<keyword evidence="8" id="KW-0808">Transferase</keyword>
<dbReference type="InterPro" id="IPR002629">
    <property type="entry name" value="Met_Synth_C/arc"/>
</dbReference>
<evidence type="ECO:0000259" key="13">
    <source>
        <dbReference type="Pfam" id="PF08267"/>
    </source>
</evidence>
<dbReference type="InterPro" id="IPR013215">
    <property type="entry name" value="Cbl-indep_Met_Synth_N"/>
</dbReference>
<evidence type="ECO:0000313" key="14">
    <source>
        <dbReference type="EMBL" id="KAF8820740.1"/>
    </source>
</evidence>
<keyword evidence="11" id="KW-0486">Methionine biosynthesis</keyword>
<dbReference type="Gene3D" id="3.20.20.210">
    <property type="match status" value="2"/>
</dbReference>
<feature type="domain" description="Cobalamin-independent methionine synthase MetE C-terminal/archaeal" evidence="12">
    <location>
        <begin position="449"/>
        <end position="772"/>
    </location>
</feature>
<comment type="similarity">
    <text evidence="4">Belongs to the vitamin-B12 independent methionine synthase family.</text>
</comment>
<keyword evidence="6 14" id="KW-0489">Methyltransferase</keyword>
<keyword evidence="9" id="KW-0479">Metal-binding</keyword>
<evidence type="ECO:0000256" key="9">
    <source>
        <dbReference type="ARBA" id="ARBA00022723"/>
    </source>
</evidence>
<dbReference type="InterPro" id="IPR006276">
    <property type="entry name" value="Cobalamin-indep_Met_synthase"/>
</dbReference>
<comment type="pathway">
    <text evidence="3">Amino-acid biosynthesis; L-methionine biosynthesis via de novo pathway; L-methionine from L-homocysteine (MetE route): step 1/1.</text>
</comment>
<comment type="function">
    <text evidence="2">Catalyzes the transfer of a methyl group from 5-methyltetrahydrofolate to homocysteine resulting in methionine formation.</text>
</comment>
<keyword evidence="15" id="KW-1185">Reference proteome</keyword>
<evidence type="ECO:0000256" key="11">
    <source>
        <dbReference type="ARBA" id="ARBA00023167"/>
    </source>
</evidence>
<comment type="caution">
    <text evidence="14">The sequence shown here is derived from an EMBL/GenBank/DDBJ whole genome shotgun (WGS) entry which is preliminary data.</text>
</comment>
<proteinExistence type="inferred from homology"/>
<comment type="cofactor">
    <cofactor evidence="1">
        <name>Zn(2+)</name>
        <dbReference type="ChEBI" id="CHEBI:29105"/>
    </cofactor>
</comment>
<dbReference type="PIRSF" id="PIRSF000382">
    <property type="entry name" value="MeTrfase_B12_ind"/>
    <property type="match status" value="1"/>
</dbReference>
<keyword evidence="10" id="KW-0862">Zinc</keyword>
<evidence type="ECO:0000259" key="12">
    <source>
        <dbReference type="Pfam" id="PF01717"/>
    </source>
</evidence>
<sequence length="780" mass="88185">MPSFNFSEQFPLDYLSLIFISSFKFYSPSFIMALSSQIITLGYPRIGANREIKKALESYWSKKVPLEDLLSTSKNVAYQAIEDQAAADIDVIGVGGHTLYDQVLDWTLRFGLIPSRFEQLRQKHNLVREDLYFAMARGREDVGALDMTKWFDTNYHNMTPEISRNTLEEAPSKADFTDFFLLVGANRVGAEILGPLTLVQRASLDTVTIEEAVDHLAPLYMKILQQLKVLGVKEVHMHEPSLVLELYHSEMGKKVAETFYRKMGEVGIFINLVTYYDDLGAAYPWIVSLEGVSAVSLDFTRGNNLELLKLHGFPSNKRLGAGVVDARSVWDDIEQAKDILQNILKEIPTISRENLAIQPSCSLMHVPVDVTCETGLPDSVKQRLRFARQKLVDLKSLSGKIVNGGMLKGKFVTVSESENVEPEDALLVRSLPLEQRQPLQLLPLKHIKLVTSTIGSFPQTDEMRKIRLKYRRGEVSLSEYENAVDDYIAYCVGAQEGIGLDIIVHGEPERSDMVEYFAEKMDGFLFTQNGWVQSYGSRYVRPPIIYDDIKRKNNAAMTVREYLVAARHTKKPVKGMLTGPVTILNWSFPRKDISRKAQCYQIGTALRNEVADLEAAGCTVIQVDEPALREGLPLRSARHEEYLRWAVRSFRLSTSVVRPETHIVTHFCYSEFGDVLDAIRNMDADQITIENSRSDNAMLKEFLTFGFSNILAPGVYDVHSPVIPAVNSLVKRMRHFLESGLPVGRFFVVPDCGLKTRKWEEVIPSLRNVVQAVYCVRDTC</sequence>
<evidence type="ECO:0000313" key="15">
    <source>
        <dbReference type="Proteomes" id="UP000823046"/>
    </source>
</evidence>
<gene>
    <name evidence="14" type="ORF">IE077_002858</name>
</gene>
<evidence type="ECO:0000256" key="5">
    <source>
        <dbReference type="ARBA" id="ARBA00012034"/>
    </source>
</evidence>
<evidence type="ECO:0000256" key="10">
    <source>
        <dbReference type="ARBA" id="ARBA00022833"/>
    </source>
</evidence>
<dbReference type="Proteomes" id="UP000823046">
    <property type="component" value="Unassembled WGS sequence"/>
</dbReference>
<dbReference type="NCBIfam" id="NF003556">
    <property type="entry name" value="PRK05222.1"/>
    <property type="match status" value="1"/>
</dbReference>
<dbReference type="InterPro" id="IPR038071">
    <property type="entry name" value="UROD/MetE-like_sf"/>
</dbReference>
<evidence type="ECO:0000256" key="2">
    <source>
        <dbReference type="ARBA" id="ARBA00002777"/>
    </source>
</evidence>
<evidence type="ECO:0000256" key="7">
    <source>
        <dbReference type="ARBA" id="ARBA00022605"/>
    </source>
</evidence>
<dbReference type="PANTHER" id="PTHR30519">
    <property type="entry name" value="5-METHYLTETRAHYDROPTEROYLTRIGLUTAMATE--HOMOCYSTEINE METHYLTRANSFERASE"/>
    <property type="match status" value="1"/>
</dbReference>
<reference evidence="14 15" key="1">
    <citation type="journal article" date="2020" name="bioRxiv">
        <title>Metabolic contributions of an alphaproteobacterial endosymbiont in the apicomplexan Cardiosporidium cionae.</title>
        <authorList>
            <person name="Hunter E.S."/>
            <person name="Paight C.J."/>
            <person name="Lane C.E."/>
        </authorList>
    </citation>
    <scope>NUCLEOTIDE SEQUENCE [LARGE SCALE GENOMIC DNA]</scope>
    <source>
        <strain evidence="14">ESH_2018</strain>
    </source>
</reference>
<dbReference type="GO" id="GO:0032259">
    <property type="term" value="P:methylation"/>
    <property type="evidence" value="ECO:0007669"/>
    <property type="project" value="UniProtKB-KW"/>
</dbReference>
<protein>
    <recommendedName>
        <fullName evidence="5">5-methyltetrahydropteroyltriglutamate--homocysteine S-methyltransferase</fullName>
        <ecNumber evidence="5">2.1.1.14</ecNumber>
    </recommendedName>
</protein>
<evidence type="ECO:0000256" key="6">
    <source>
        <dbReference type="ARBA" id="ARBA00022603"/>
    </source>
</evidence>
<evidence type="ECO:0000256" key="3">
    <source>
        <dbReference type="ARBA" id="ARBA00004681"/>
    </source>
</evidence>
<name>A0ABQ7J9U8_9APIC</name>
<dbReference type="Pfam" id="PF08267">
    <property type="entry name" value="Meth_synt_1"/>
    <property type="match status" value="1"/>
</dbReference>
<dbReference type="GO" id="GO:0008168">
    <property type="term" value="F:methyltransferase activity"/>
    <property type="evidence" value="ECO:0007669"/>
    <property type="project" value="UniProtKB-KW"/>
</dbReference>